<dbReference type="Proteomes" id="UP001500002">
    <property type="component" value="Unassembled WGS sequence"/>
</dbReference>
<evidence type="ECO:0000313" key="2">
    <source>
        <dbReference type="EMBL" id="GAA1820147.1"/>
    </source>
</evidence>
<reference evidence="3" key="1">
    <citation type="journal article" date="2019" name="Int. J. Syst. Evol. Microbiol.">
        <title>The Global Catalogue of Microorganisms (GCM) 10K type strain sequencing project: providing services to taxonomists for standard genome sequencing and annotation.</title>
        <authorList>
            <consortium name="The Broad Institute Genomics Platform"/>
            <consortium name="The Broad Institute Genome Sequencing Center for Infectious Disease"/>
            <person name="Wu L."/>
            <person name="Ma J."/>
        </authorList>
    </citation>
    <scope>NUCLEOTIDE SEQUENCE [LARGE SCALE GENOMIC DNA]</scope>
    <source>
        <strain evidence="3">JCM 14322</strain>
    </source>
</reference>
<feature type="domain" description="DUF4180" evidence="1">
    <location>
        <begin position="8"/>
        <end position="117"/>
    </location>
</feature>
<proteinExistence type="predicted"/>
<evidence type="ECO:0000259" key="1">
    <source>
        <dbReference type="Pfam" id="PF13788"/>
    </source>
</evidence>
<gene>
    <name evidence="2" type="ORF">GCM10009749_33380</name>
</gene>
<sequence>MRIDESSGIRTLHLAPEGASIASPDDAADLIGDAWAHDAAVVAVPVERLADDFFDLSTGIAGEITQKFVNYRVRFVIVGDIARQLSASDALRDYVWESNHGQHVWFVEDQAALEMRLAMASATTRR</sequence>
<keyword evidence="3" id="KW-1185">Reference proteome</keyword>
<dbReference type="RefSeq" id="WP_344297666.1">
    <property type="nucleotide sequence ID" value="NZ_BAAANJ010000020.1"/>
</dbReference>
<dbReference type="Pfam" id="PF13788">
    <property type="entry name" value="DUF4180"/>
    <property type="match status" value="1"/>
</dbReference>
<organism evidence="2 3">
    <name type="scientific">Agromyces neolithicus</name>
    <dbReference type="NCBI Taxonomy" id="269420"/>
    <lineage>
        <taxon>Bacteria</taxon>
        <taxon>Bacillati</taxon>
        <taxon>Actinomycetota</taxon>
        <taxon>Actinomycetes</taxon>
        <taxon>Micrococcales</taxon>
        <taxon>Microbacteriaceae</taxon>
        <taxon>Agromyces</taxon>
    </lineage>
</organism>
<accession>A0ABP4YRK0</accession>
<name>A0ABP4YRK0_9MICO</name>
<dbReference type="EMBL" id="BAAANJ010000020">
    <property type="protein sequence ID" value="GAA1820147.1"/>
    <property type="molecule type" value="Genomic_DNA"/>
</dbReference>
<comment type="caution">
    <text evidence="2">The sequence shown here is derived from an EMBL/GenBank/DDBJ whole genome shotgun (WGS) entry which is preliminary data.</text>
</comment>
<dbReference type="InterPro" id="IPR025438">
    <property type="entry name" value="DUF4180"/>
</dbReference>
<protein>
    <recommendedName>
        <fullName evidence="1">DUF4180 domain-containing protein</fullName>
    </recommendedName>
</protein>
<evidence type="ECO:0000313" key="3">
    <source>
        <dbReference type="Proteomes" id="UP001500002"/>
    </source>
</evidence>